<dbReference type="Pfam" id="PF00563">
    <property type="entry name" value="EAL"/>
    <property type="match status" value="1"/>
</dbReference>
<evidence type="ECO:0000313" key="3">
    <source>
        <dbReference type="EMBL" id="RFA07956.1"/>
    </source>
</evidence>
<dbReference type="OrthoDB" id="3278016at2"/>
<organism evidence="3 4">
    <name type="scientific">Subtercola boreus</name>
    <dbReference type="NCBI Taxonomy" id="120213"/>
    <lineage>
        <taxon>Bacteria</taxon>
        <taxon>Bacillati</taxon>
        <taxon>Actinomycetota</taxon>
        <taxon>Actinomycetes</taxon>
        <taxon>Micrococcales</taxon>
        <taxon>Microbacteriaceae</taxon>
        <taxon>Subtercola</taxon>
    </lineage>
</organism>
<dbReference type="InterPro" id="IPR001633">
    <property type="entry name" value="EAL_dom"/>
</dbReference>
<protein>
    <recommendedName>
        <fullName evidence="2">EAL domain-containing protein</fullName>
    </recommendedName>
</protein>
<dbReference type="PROSITE" id="PS50883">
    <property type="entry name" value="EAL"/>
    <property type="match status" value="1"/>
</dbReference>
<keyword evidence="4" id="KW-1185">Reference proteome</keyword>
<proteinExistence type="predicted"/>
<dbReference type="PANTHER" id="PTHR33121">
    <property type="entry name" value="CYCLIC DI-GMP PHOSPHODIESTERASE PDEF"/>
    <property type="match status" value="1"/>
</dbReference>
<dbReference type="Pfam" id="PF10069">
    <property type="entry name" value="DICT"/>
    <property type="match status" value="1"/>
</dbReference>
<sequence length="432" mass="47572">MPVRHLLEHRGDRQPRRQRGQNHMTIGGPVSESVDELRRIIDERDIRTYFQPVVDLDSGTVMAYEALSRGPAGSAFEMPDTLFRVAREAELTTELDRACVAASLLAGQRAGITEPLSLFVNVEAQALKSLADLLPLNLVIVVEITERDLLVDLGLLLRSVARLRESGLKIAMDDVGINPASLALLPLLRPDFIKLDMSLLQRQPTRHTARVMDAVSTYQEEYNAVIIAEGVETEQHVDQARALGATLGQGWLFAKPSPDFPAEAPPGVHVSVTQPVIGKESTPFSVARQFRSPMVSTRPLLIEASKLLEARALDGDRSTIVLSTFQHTANFSETTRDRYGSLSERNGLVAVFVRDDSPLSVPAGDSRIKVRTFPESDPLESEWSVIVVSATYAAMLTASRQGAADNEDNYEFVFTHNRELVIRGALTLAVRM</sequence>
<dbReference type="GO" id="GO:0071111">
    <property type="term" value="F:cyclic-guanylate-specific phosphodiesterase activity"/>
    <property type="evidence" value="ECO:0007669"/>
    <property type="project" value="InterPro"/>
</dbReference>
<dbReference type="InterPro" id="IPR019278">
    <property type="entry name" value="DICT_dom"/>
</dbReference>
<accession>A0A3E0VDG3</accession>
<dbReference type="InterPro" id="IPR050706">
    <property type="entry name" value="Cyclic-di-GMP_PDE-like"/>
</dbReference>
<comment type="caution">
    <text evidence="3">The sequence shown here is derived from an EMBL/GenBank/DDBJ whole genome shotgun (WGS) entry which is preliminary data.</text>
</comment>
<dbReference type="CDD" id="cd01948">
    <property type="entry name" value="EAL"/>
    <property type="match status" value="1"/>
</dbReference>
<dbReference type="EMBL" id="NBWZ01000001">
    <property type="protein sequence ID" value="RFA07956.1"/>
    <property type="molecule type" value="Genomic_DNA"/>
</dbReference>
<dbReference type="Gene3D" id="3.20.20.450">
    <property type="entry name" value="EAL domain"/>
    <property type="match status" value="1"/>
</dbReference>
<feature type="compositionally biased region" description="Basic and acidic residues" evidence="1">
    <location>
        <begin position="1"/>
        <end position="15"/>
    </location>
</feature>
<dbReference type="Proteomes" id="UP000256486">
    <property type="component" value="Unassembled WGS sequence"/>
</dbReference>
<dbReference type="PANTHER" id="PTHR33121:SF76">
    <property type="entry name" value="SIGNALING PROTEIN"/>
    <property type="match status" value="1"/>
</dbReference>
<feature type="domain" description="EAL" evidence="2">
    <location>
        <begin position="30"/>
        <end position="270"/>
    </location>
</feature>
<dbReference type="SMART" id="SM00052">
    <property type="entry name" value="EAL"/>
    <property type="match status" value="1"/>
</dbReference>
<evidence type="ECO:0000313" key="4">
    <source>
        <dbReference type="Proteomes" id="UP000256486"/>
    </source>
</evidence>
<reference evidence="3 4" key="1">
    <citation type="submission" date="2017-04" db="EMBL/GenBank/DDBJ databases">
        <title>Comparative genome analysis of Subtercola boreus.</title>
        <authorList>
            <person name="Cho Y.-J."/>
            <person name="Cho A."/>
            <person name="Kim O.-S."/>
            <person name="Lee J.-I."/>
        </authorList>
    </citation>
    <scope>NUCLEOTIDE SEQUENCE [LARGE SCALE GENOMIC DNA]</scope>
    <source>
        <strain evidence="3 4">K300</strain>
    </source>
</reference>
<dbReference type="InterPro" id="IPR035919">
    <property type="entry name" value="EAL_sf"/>
</dbReference>
<gene>
    <name evidence="3" type="ORF">B7R54_01045</name>
</gene>
<name>A0A3E0VDG3_9MICO</name>
<dbReference type="AlphaFoldDB" id="A0A3E0VDG3"/>
<dbReference type="SUPFAM" id="SSF141868">
    <property type="entry name" value="EAL domain-like"/>
    <property type="match status" value="1"/>
</dbReference>
<evidence type="ECO:0000256" key="1">
    <source>
        <dbReference type="SAM" id="MobiDB-lite"/>
    </source>
</evidence>
<feature type="region of interest" description="Disordered" evidence="1">
    <location>
        <begin position="1"/>
        <end position="29"/>
    </location>
</feature>
<evidence type="ECO:0000259" key="2">
    <source>
        <dbReference type="PROSITE" id="PS50883"/>
    </source>
</evidence>